<protein>
    <recommendedName>
        <fullName evidence="4">Lipoprotein</fullName>
    </recommendedName>
</protein>
<dbReference type="PROSITE" id="PS51257">
    <property type="entry name" value="PROKAR_LIPOPROTEIN"/>
    <property type="match status" value="1"/>
</dbReference>
<gene>
    <name evidence="2" type="ORF">C1880_09630</name>
</gene>
<dbReference type="AlphaFoldDB" id="A0A369L1V0"/>
<dbReference type="Proteomes" id="UP000253792">
    <property type="component" value="Unassembled WGS sequence"/>
</dbReference>
<reference evidence="2 3" key="1">
    <citation type="journal article" date="2018" name="Elife">
        <title>Discovery and characterization of a prevalent human gut bacterial enzyme sufficient for the inactivation of a family of plant toxins.</title>
        <authorList>
            <person name="Koppel N."/>
            <person name="Bisanz J.E."/>
            <person name="Pandelia M.E."/>
            <person name="Turnbaugh P.J."/>
            <person name="Balskus E.P."/>
        </authorList>
    </citation>
    <scope>NUCLEOTIDE SEQUENCE [LARGE SCALE GENOMIC DNA]</scope>
    <source>
        <strain evidence="3">anaerobia AP69FAA</strain>
    </source>
</reference>
<dbReference type="EMBL" id="PPTP01000018">
    <property type="protein sequence ID" value="RDB54271.1"/>
    <property type="molecule type" value="Genomic_DNA"/>
</dbReference>
<name>A0A369L1V0_9ACTN</name>
<sequence length="128" mass="13543">MDRRTFVKLAAAAVIASTISGCTSANDETGANQMPVEDGLTSGGPMSCITFSTGEITDIDEDALTTTINLDGNQKYGGETIVVEYTGVCQVSPSSIRSAKIGQRVRAGYFDSKYKNGVFPGETLEFIN</sequence>
<evidence type="ECO:0008006" key="4">
    <source>
        <dbReference type="Google" id="ProtNLM"/>
    </source>
</evidence>
<keyword evidence="1" id="KW-0732">Signal</keyword>
<keyword evidence="3" id="KW-1185">Reference proteome</keyword>
<evidence type="ECO:0000313" key="3">
    <source>
        <dbReference type="Proteomes" id="UP000253792"/>
    </source>
</evidence>
<comment type="caution">
    <text evidence="2">The sequence shown here is derived from an EMBL/GenBank/DDBJ whole genome shotgun (WGS) entry which is preliminary data.</text>
</comment>
<proteinExistence type="predicted"/>
<accession>A0A369L1V0</accession>
<evidence type="ECO:0000313" key="2">
    <source>
        <dbReference type="EMBL" id="RDB54271.1"/>
    </source>
</evidence>
<dbReference type="RefSeq" id="WP_114621275.1">
    <property type="nucleotide sequence ID" value="NZ_PPTP01000018.1"/>
</dbReference>
<evidence type="ECO:0000256" key="1">
    <source>
        <dbReference type="SAM" id="SignalP"/>
    </source>
</evidence>
<feature type="chain" id="PRO_5039473747" description="Lipoprotein" evidence="1">
    <location>
        <begin position="26"/>
        <end position="128"/>
    </location>
</feature>
<feature type="signal peptide" evidence="1">
    <location>
        <begin position="1"/>
        <end position="25"/>
    </location>
</feature>
<organism evidence="2 3">
    <name type="scientific">Senegalimassilia anaerobia</name>
    <dbReference type="NCBI Taxonomy" id="1473216"/>
    <lineage>
        <taxon>Bacteria</taxon>
        <taxon>Bacillati</taxon>
        <taxon>Actinomycetota</taxon>
        <taxon>Coriobacteriia</taxon>
        <taxon>Coriobacteriales</taxon>
        <taxon>Coriobacteriaceae</taxon>
        <taxon>Senegalimassilia</taxon>
    </lineage>
</organism>